<gene>
    <name evidence="2" type="ORF">SAMN04487931_10678</name>
</gene>
<sequence>MNLLILLFLAVTIIGLIVAKQIWLRIVFLLVFLLGFGVVLPEINYMISHDKFLNNKTVFQHFIKNIRSDLQNKKYEIISKDLKRIELVFENPQIKSSDQLDASFMVIKKINHEKNKFHEMQKKRAAKNEKIIIPKG</sequence>
<proteinExistence type="predicted"/>
<keyword evidence="1" id="KW-1133">Transmembrane helix</keyword>
<keyword evidence="1" id="KW-0472">Membrane</keyword>
<evidence type="ECO:0000313" key="2">
    <source>
        <dbReference type="EMBL" id="SDU27579.1"/>
    </source>
</evidence>
<accession>A0A1H2H759</accession>
<dbReference type="AlphaFoldDB" id="A0A1H2H759"/>
<dbReference type="EMBL" id="FNLL01000006">
    <property type="protein sequence ID" value="SDU27579.1"/>
    <property type="molecule type" value="Genomic_DNA"/>
</dbReference>
<feature type="transmembrane region" description="Helical" evidence="1">
    <location>
        <begin position="29"/>
        <end position="47"/>
    </location>
</feature>
<dbReference type="Proteomes" id="UP000199608">
    <property type="component" value="Unassembled WGS sequence"/>
</dbReference>
<organism evidence="2 3">
    <name type="scientific">Desulfobacula phenolica</name>
    <dbReference type="NCBI Taxonomy" id="90732"/>
    <lineage>
        <taxon>Bacteria</taxon>
        <taxon>Pseudomonadati</taxon>
        <taxon>Thermodesulfobacteriota</taxon>
        <taxon>Desulfobacteria</taxon>
        <taxon>Desulfobacterales</taxon>
        <taxon>Desulfobacteraceae</taxon>
        <taxon>Desulfobacula</taxon>
    </lineage>
</organism>
<name>A0A1H2H759_9BACT</name>
<evidence type="ECO:0000256" key="1">
    <source>
        <dbReference type="SAM" id="Phobius"/>
    </source>
</evidence>
<evidence type="ECO:0000313" key="3">
    <source>
        <dbReference type="Proteomes" id="UP000199608"/>
    </source>
</evidence>
<keyword evidence="1" id="KW-0812">Transmembrane</keyword>
<keyword evidence="3" id="KW-1185">Reference proteome</keyword>
<reference evidence="3" key="1">
    <citation type="submission" date="2016-10" db="EMBL/GenBank/DDBJ databases">
        <authorList>
            <person name="Varghese N."/>
            <person name="Submissions S."/>
        </authorList>
    </citation>
    <scope>NUCLEOTIDE SEQUENCE [LARGE SCALE GENOMIC DNA]</scope>
    <source>
        <strain evidence="3">DSM 3384</strain>
    </source>
</reference>
<protein>
    <submittedName>
        <fullName evidence="2">Uncharacterized protein</fullName>
    </submittedName>
</protein>
<dbReference type="RefSeq" id="WP_014958560.1">
    <property type="nucleotide sequence ID" value="NZ_FNLL01000006.1"/>
</dbReference>